<keyword evidence="1" id="KW-0472">Membrane</keyword>
<organism evidence="2 3">
    <name type="scientific">Streptomyces cadmiisoli</name>
    <dbReference type="NCBI Taxonomy" id="2184053"/>
    <lineage>
        <taxon>Bacteria</taxon>
        <taxon>Bacillati</taxon>
        <taxon>Actinomycetota</taxon>
        <taxon>Actinomycetes</taxon>
        <taxon>Kitasatosporales</taxon>
        <taxon>Streptomycetaceae</taxon>
        <taxon>Streptomyces</taxon>
        <taxon>Streptomyces aurantiacus group</taxon>
    </lineage>
</organism>
<protein>
    <recommendedName>
        <fullName evidence="4">Integral membrane protein</fullName>
    </recommendedName>
</protein>
<dbReference type="EMBL" id="CP030073">
    <property type="protein sequence ID" value="AWW36558.1"/>
    <property type="molecule type" value="Genomic_DNA"/>
</dbReference>
<dbReference type="KEGG" id="scad:DN051_07915"/>
<sequence>MSPVLPLLFLAGLSEAAGRVLPLVAHRPGVSRKFVIGLLLAGALVEGAVFALWPLTTLTLAELVQGAPAAAPTEFVWTPELIAPLMLAAVLAFPLLGPLLHLLLFIGVGAGLSDSLASATGLGWWTAVGCVTVAGVGLGVTSEGVRRLVARISTTGRREAMA</sequence>
<reference evidence="2 3" key="1">
    <citation type="journal article" date="2019" name="Int. J. Syst. Evol. Microbiol.">
        <title>Streptomyces cadmiisoli sp. nov., a novel actinomycete isolated from cadmium-contaminated soil.</title>
        <authorList>
            <person name="Li K."/>
            <person name="Tang X."/>
            <person name="Zhao J."/>
            <person name="Guo Y."/>
            <person name="Tang Y."/>
            <person name="Gao J."/>
        </authorList>
    </citation>
    <scope>NUCLEOTIDE SEQUENCE [LARGE SCALE GENOMIC DNA]</scope>
    <source>
        <strain evidence="2 3">ZFG47</strain>
    </source>
</reference>
<feature type="transmembrane region" description="Helical" evidence="1">
    <location>
        <begin position="34"/>
        <end position="55"/>
    </location>
</feature>
<dbReference type="GeneID" id="32590356"/>
<keyword evidence="3" id="KW-1185">Reference proteome</keyword>
<gene>
    <name evidence="2" type="ORF">DN051_07915</name>
</gene>
<name>A0A2Z4IVB1_9ACTN</name>
<keyword evidence="1" id="KW-0812">Transmembrane</keyword>
<dbReference type="RefSeq" id="WP_053762538.1">
    <property type="nucleotide sequence ID" value="NZ_CBDRHE010000001.1"/>
</dbReference>
<evidence type="ECO:0008006" key="4">
    <source>
        <dbReference type="Google" id="ProtNLM"/>
    </source>
</evidence>
<evidence type="ECO:0000313" key="2">
    <source>
        <dbReference type="EMBL" id="AWW36558.1"/>
    </source>
</evidence>
<dbReference type="Proteomes" id="UP000249616">
    <property type="component" value="Chromosome"/>
</dbReference>
<evidence type="ECO:0000313" key="3">
    <source>
        <dbReference type="Proteomes" id="UP000249616"/>
    </source>
</evidence>
<feature type="transmembrane region" description="Helical" evidence="1">
    <location>
        <begin position="85"/>
        <end position="110"/>
    </location>
</feature>
<feature type="transmembrane region" description="Helical" evidence="1">
    <location>
        <begin position="122"/>
        <end position="141"/>
    </location>
</feature>
<evidence type="ECO:0000256" key="1">
    <source>
        <dbReference type="SAM" id="Phobius"/>
    </source>
</evidence>
<proteinExistence type="predicted"/>
<dbReference type="AlphaFoldDB" id="A0A2Z4IVB1"/>
<accession>A0A2Z4IVB1</accession>
<keyword evidence="1" id="KW-1133">Transmembrane helix</keyword>